<evidence type="ECO:0000256" key="9">
    <source>
        <dbReference type="ARBA" id="ARBA00022741"/>
    </source>
</evidence>
<comment type="caution">
    <text evidence="18">The sequence shown here is derived from an EMBL/GenBank/DDBJ whole genome shotgun (WGS) entry which is preliminary data.</text>
</comment>
<feature type="domain" description="CheW-like" evidence="16">
    <location>
        <begin position="860"/>
        <end position="996"/>
    </location>
</feature>
<evidence type="ECO:0000259" key="16">
    <source>
        <dbReference type="PROSITE" id="PS50851"/>
    </source>
</evidence>
<dbReference type="CDD" id="cd01008">
    <property type="entry name" value="PBP2_NrtA_SsuA_CpmA_like"/>
    <property type="match status" value="1"/>
</dbReference>
<dbReference type="SUPFAM" id="SSF47226">
    <property type="entry name" value="Histidine-containing phosphotransfer domain, HPT domain"/>
    <property type="match status" value="1"/>
</dbReference>
<dbReference type="Pfam" id="PF02895">
    <property type="entry name" value="H-kinase_dim"/>
    <property type="match status" value="1"/>
</dbReference>
<keyword evidence="8" id="KW-0808">Transferase</keyword>
<dbReference type="Pfam" id="PF09084">
    <property type="entry name" value="NMT1"/>
    <property type="match status" value="1"/>
</dbReference>
<comment type="subcellular location">
    <subcellularLocation>
        <location evidence="2">Cytoplasm</location>
    </subcellularLocation>
</comment>
<keyword evidence="6" id="KW-0145">Chemotaxis</keyword>
<dbReference type="PROSITE" id="PS50894">
    <property type="entry name" value="HPT"/>
    <property type="match status" value="1"/>
</dbReference>
<dbReference type="InterPro" id="IPR036641">
    <property type="entry name" value="HPT_dom_sf"/>
</dbReference>
<dbReference type="InterPro" id="IPR010808">
    <property type="entry name" value="CheA_P2-bd"/>
</dbReference>
<dbReference type="Gene3D" id="3.30.565.10">
    <property type="entry name" value="Histidine kinase-like ATPase, C-terminal domain"/>
    <property type="match status" value="1"/>
</dbReference>
<dbReference type="InterPro" id="IPR036097">
    <property type="entry name" value="HisK_dim/P_sf"/>
</dbReference>
<accession>A0A2G6KJC4</accession>
<feature type="domain" description="Histidine kinase" evidence="15">
    <location>
        <begin position="655"/>
        <end position="858"/>
    </location>
</feature>
<dbReference type="SUPFAM" id="SSF47384">
    <property type="entry name" value="Homodimeric domain of signal transducing histidine kinase"/>
    <property type="match status" value="1"/>
</dbReference>
<dbReference type="Gene3D" id="2.30.30.40">
    <property type="entry name" value="SH3 Domains"/>
    <property type="match status" value="1"/>
</dbReference>
<dbReference type="Gene3D" id="3.30.70.1110">
    <property type="entry name" value="Histidine kinase CheA-like, P2 response regulator-binding domain"/>
    <property type="match status" value="1"/>
</dbReference>
<keyword evidence="12" id="KW-0902">Two-component regulatory system</keyword>
<reference evidence="18 19" key="1">
    <citation type="submission" date="2017-10" db="EMBL/GenBank/DDBJ databases">
        <title>Novel microbial diversity and functional potential in the marine mammal oral microbiome.</title>
        <authorList>
            <person name="Dudek N.K."/>
            <person name="Sun C.L."/>
            <person name="Burstein D."/>
            <person name="Kantor R.S."/>
            <person name="Aliaga Goltsman D.S."/>
            <person name="Bik E.M."/>
            <person name="Thomas B.C."/>
            <person name="Banfield J.F."/>
            <person name="Relman D.A."/>
        </authorList>
    </citation>
    <scope>NUCLEOTIDE SEQUENCE [LARGE SCALE GENOMIC DNA]</scope>
    <source>
        <strain evidence="18">DOLJORAL78_47_16</strain>
    </source>
</reference>
<evidence type="ECO:0000259" key="15">
    <source>
        <dbReference type="PROSITE" id="PS50109"/>
    </source>
</evidence>
<dbReference type="PRINTS" id="PR00344">
    <property type="entry name" value="BCTRLSENSOR"/>
</dbReference>
<dbReference type="PANTHER" id="PTHR43395:SF10">
    <property type="entry name" value="CHEMOTAXIS PROTEIN CHEA"/>
    <property type="match status" value="1"/>
</dbReference>
<dbReference type="Gene3D" id="1.10.287.560">
    <property type="entry name" value="Histidine kinase CheA-like, homodimeric domain"/>
    <property type="match status" value="1"/>
</dbReference>
<dbReference type="InterPro" id="IPR037052">
    <property type="entry name" value="CheA-like_P2_sf"/>
</dbReference>
<dbReference type="Pfam" id="PF02518">
    <property type="entry name" value="HATPase_c"/>
    <property type="match status" value="1"/>
</dbReference>
<dbReference type="InterPro" id="IPR008207">
    <property type="entry name" value="Sig_transdc_His_kin_Hpt_dom"/>
</dbReference>
<dbReference type="SMART" id="SM00260">
    <property type="entry name" value="CheW"/>
    <property type="match status" value="1"/>
</dbReference>
<evidence type="ECO:0000256" key="2">
    <source>
        <dbReference type="ARBA" id="ARBA00004496"/>
    </source>
</evidence>
<dbReference type="SMART" id="SM01231">
    <property type="entry name" value="H-kinase_dim"/>
    <property type="match status" value="1"/>
</dbReference>
<dbReference type="InterPro" id="IPR004358">
    <property type="entry name" value="Sig_transdc_His_kin-like_C"/>
</dbReference>
<dbReference type="GO" id="GO:0000155">
    <property type="term" value="F:phosphorelay sensor kinase activity"/>
    <property type="evidence" value="ECO:0007669"/>
    <property type="project" value="InterPro"/>
</dbReference>
<dbReference type="InterPro" id="IPR051315">
    <property type="entry name" value="Bact_Chemotaxis_CheA"/>
</dbReference>
<keyword evidence="11" id="KW-0067">ATP-binding</keyword>
<dbReference type="SUPFAM" id="SSF53850">
    <property type="entry name" value="Periplasmic binding protein-like II"/>
    <property type="match status" value="1"/>
</dbReference>
<dbReference type="EC" id="2.7.13.3" evidence="3"/>
<proteinExistence type="predicted"/>
<dbReference type="InterPro" id="IPR015168">
    <property type="entry name" value="SsuA/THI5"/>
</dbReference>
<name>A0A2G6KJC4_9BACT</name>
<evidence type="ECO:0000256" key="8">
    <source>
        <dbReference type="ARBA" id="ARBA00022679"/>
    </source>
</evidence>
<evidence type="ECO:0000256" key="6">
    <source>
        <dbReference type="ARBA" id="ARBA00022500"/>
    </source>
</evidence>
<dbReference type="InterPro" id="IPR004105">
    <property type="entry name" value="CheA-like_dim"/>
</dbReference>
<evidence type="ECO:0000313" key="18">
    <source>
        <dbReference type="EMBL" id="PIE35470.1"/>
    </source>
</evidence>
<feature type="modified residue" description="Phosphohistidine" evidence="14">
    <location>
        <position position="371"/>
    </location>
</feature>
<dbReference type="GO" id="GO:0005524">
    <property type="term" value="F:ATP binding"/>
    <property type="evidence" value="ECO:0007669"/>
    <property type="project" value="UniProtKB-KW"/>
</dbReference>
<dbReference type="InterPro" id="IPR037006">
    <property type="entry name" value="CheA-like_homodim_sf"/>
</dbReference>
<dbReference type="InterPro" id="IPR002545">
    <property type="entry name" value="CheW-lke_dom"/>
</dbReference>
<dbReference type="FunFam" id="3.30.565.10:FF:000016">
    <property type="entry name" value="Chemotaxis protein CheA, putative"/>
    <property type="match status" value="1"/>
</dbReference>
<evidence type="ECO:0000256" key="10">
    <source>
        <dbReference type="ARBA" id="ARBA00022777"/>
    </source>
</evidence>
<dbReference type="Gene3D" id="3.40.190.10">
    <property type="entry name" value="Periplasmic binding protein-like II"/>
    <property type="match status" value="2"/>
</dbReference>
<keyword evidence="9" id="KW-0547">Nucleotide-binding</keyword>
<evidence type="ECO:0000256" key="7">
    <source>
        <dbReference type="ARBA" id="ARBA00022553"/>
    </source>
</evidence>
<dbReference type="EMBL" id="PDSK01000042">
    <property type="protein sequence ID" value="PIE35470.1"/>
    <property type="molecule type" value="Genomic_DNA"/>
</dbReference>
<dbReference type="PANTHER" id="PTHR43395">
    <property type="entry name" value="SENSOR HISTIDINE KINASE CHEA"/>
    <property type="match status" value="1"/>
</dbReference>
<keyword evidence="7 14" id="KW-0597">Phosphoprotein</keyword>
<dbReference type="SMART" id="SM00387">
    <property type="entry name" value="HATPase_c"/>
    <property type="match status" value="1"/>
</dbReference>
<dbReference type="SMART" id="SM00073">
    <property type="entry name" value="HPT"/>
    <property type="match status" value="1"/>
</dbReference>
<dbReference type="Pfam" id="PF01627">
    <property type="entry name" value="Hpt"/>
    <property type="match status" value="1"/>
</dbReference>
<keyword evidence="5" id="KW-0963">Cytoplasm</keyword>
<dbReference type="Pfam" id="PF01584">
    <property type="entry name" value="CheW"/>
    <property type="match status" value="1"/>
</dbReference>
<evidence type="ECO:0000259" key="17">
    <source>
        <dbReference type="PROSITE" id="PS50894"/>
    </source>
</evidence>
<gene>
    <name evidence="18" type="ORF">CSA56_04095</name>
</gene>
<dbReference type="Pfam" id="PF07194">
    <property type="entry name" value="P2"/>
    <property type="match status" value="1"/>
</dbReference>
<protein>
    <recommendedName>
        <fullName evidence="4">Chemotaxis protein CheA</fullName>
        <ecNumber evidence="3">2.7.13.3</ecNumber>
    </recommendedName>
</protein>
<dbReference type="InterPro" id="IPR035891">
    <property type="entry name" value="CheY-binding_CheA"/>
</dbReference>
<dbReference type="SUPFAM" id="SSF55052">
    <property type="entry name" value="CheY-binding domain of CheA"/>
    <property type="match status" value="1"/>
</dbReference>
<dbReference type="InterPro" id="IPR036061">
    <property type="entry name" value="CheW-like_dom_sf"/>
</dbReference>
<feature type="domain" description="HPt" evidence="17">
    <location>
        <begin position="324"/>
        <end position="429"/>
    </location>
</feature>
<dbReference type="InterPro" id="IPR005467">
    <property type="entry name" value="His_kinase_dom"/>
</dbReference>
<dbReference type="GO" id="GO:0005737">
    <property type="term" value="C:cytoplasm"/>
    <property type="evidence" value="ECO:0007669"/>
    <property type="project" value="UniProtKB-SubCell"/>
</dbReference>
<keyword evidence="10" id="KW-0418">Kinase</keyword>
<evidence type="ECO:0000256" key="1">
    <source>
        <dbReference type="ARBA" id="ARBA00000085"/>
    </source>
</evidence>
<evidence type="ECO:0000256" key="5">
    <source>
        <dbReference type="ARBA" id="ARBA00022490"/>
    </source>
</evidence>
<sequence length="996" mass="111317">MSEGTPELSKIELYGVNDPNISGQLILAKEMGFFLDEGIEVSYRLLSSGTIMPEEVMNAQEKPFAFTQTPITTLVLKEQGVDVKIVAPLADISGTQQIVVRESADIHAPEDLLGKRIGMAKGAAVYIAIQSMAKEFGLDLASVEFVHLMPDQQLEAMEAGNIEAMACWEPWTSKAQAVGGTFLFSGARSEIPDNEGDINWLVDQSVLMTFPDNFERYPETIKALLRAFRKATQFINENCEKAAEILSTPLSLKQEELVHIISLNKYSMTMDNLFKIGLLSFRELLYQNGVISSTPPESDLYSTALLKQVDPGLVLIEEAEEEEEDEELEEYYAIFFDEVDQIVRKLDNDAIALENDPTDKTKLKAIAGAFHTLKGNAGFLGFDKIMNSSRHIEGYLKTVLMEEELTVPKSIISLVYYAIDVLKTLVTDYKQTRNSNFNISELQERIAQLSPDMEKPEEETMPSGDIEISGYEALKLREAQKQGNHIQQLDIHFEPDWKMKSAGAFIIVRKLGLEGDVVKVVPALGSKEFKSATEVHILYVSDIETSRIMEISHVAVVVASVSISPFQVPEVLVVRQDEPDYMQEFAHGEEFTLGTKSKSRTLRVDYERLDDIMNIIGELIIGGSTLARGIDEVRDSYVASQESSKRMTHLKKTSEEIRKNLLNLQENIMKVRMTPIDVVFRKFPRVVRDLALKGGKDVKLEVFGEDTDLDKTLVDVIDQGLFHLIKNTIDHGIEPPMVREQLGKHQKGTVRLVSFREGNQIVIVVEDDGRGIDIEKMKRQAYEHGMLSAEKYQKLSRTDAFQLLFMTSSRTGTEGATTGDQSGLMLVRETVEYLKGTVELDSQLGEGTTFTVKLPLTLAIIQALVFGVGERMFAIPLSTVVEAIRVSPEQLSFVGDREVFELRNQIVNLIRPHELLDLPCHQQSDSKKMYVIVVRSSDRKLVGIVADSLMEKEELVIKSLDNKIMKSEITLSASKLGDGKVVLILDVPALIRGAFG</sequence>
<evidence type="ECO:0000256" key="4">
    <source>
        <dbReference type="ARBA" id="ARBA00021495"/>
    </source>
</evidence>
<dbReference type="InterPro" id="IPR036890">
    <property type="entry name" value="HATPase_C_sf"/>
</dbReference>
<dbReference type="SUPFAM" id="SSF55874">
    <property type="entry name" value="ATPase domain of HSP90 chaperone/DNA topoisomerase II/histidine kinase"/>
    <property type="match status" value="1"/>
</dbReference>
<dbReference type="AlphaFoldDB" id="A0A2G6KJC4"/>
<comment type="catalytic activity">
    <reaction evidence="1">
        <text>ATP + protein L-histidine = ADP + protein N-phospho-L-histidine.</text>
        <dbReference type="EC" id="2.7.13.3"/>
    </reaction>
</comment>
<comment type="function">
    <text evidence="13">Involved in the transmission of sensory signals from the chemoreceptors to the flagellar motors. CheA is autophosphorylated; it can transfer its phosphate group to either CheB or CheY.</text>
</comment>
<dbReference type="GO" id="GO:0006935">
    <property type="term" value="P:chemotaxis"/>
    <property type="evidence" value="ECO:0007669"/>
    <property type="project" value="UniProtKB-KW"/>
</dbReference>
<evidence type="ECO:0000256" key="3">
    <source>
        <dbReference type="ARBA" id="ARBA00012438"/>
    </source>
</evidence>
<dbReference type="SUPFAM" id="SSF50341">
    <property type="entry name" value="CheW-like"/>
    <property type="match status" value="1"/>
</dbReference>
<dbReference type="Gene3D" id="1.20.120.160">
    <property type="entry name" value="HPT domain"/>
    <property type="match status" value="1"/>
</dbReference>
<organism evidence="18 19">
    <name type="scientific">candidate division KSB3 bacterium</name>
    <dbReference type="NCBI Taxonomy" id="2044937"/>
    <lineage>
        <taxon>Bacteria</taxon>
        <taxon>candidate division KSB3</taxon>
    </lineage>
</organism>
<dbReference type="Proteomes" id="UP000230821">
    <property type="component" value="Unassembled WGS sequence"/>
</dbReference>
<dbReference type="PROSITE" id="PS50851">
    <property type="entry name" value="CHEW"/>
    <property type="match status" value="1"/>
</dbReference>
<dbReference type="PROSITE" id="PS50109">
    <property type="entry name" value="HIS_KIN"/>
    <property type="match status" value="1"/>
</dbReference>
<evidence type="ECO:0000256" key="14">
    <source>
        <dbReference type="PROSITE-ProRule" id="PRU00110"/>
    </source>
</evidence>
<evidence type="ECO:0000256" key="11">
    <source>
        <dbReference type="ARBA" id="ARBA00022840"/>
    </source>
</evidence>
<dbReference type="InterPro" id="IPR003594">
    <property type="entry name" value="HATPase_dom"/>
</dbReference>
<evidence type="ECO:0000256" key="12">
    <source>
        <dbReference type="ARBA" id="ARBA00023012"/>
    </source>
</evidence>
<evidence type="ECO:0000256" key="13">
    <source>
        <dbReference type="ARBA" id="ARBA00035100"/>
    </source>
</evidence>
<evidence type="ECO:0000313" key="19">
    <source>
        <dbReference type="Proteomes" id="UP000230821"/>
    </source>
</evidence>